<dbReference type="SUPFAM" id="SSF51126">
    <property type="entry name" value="Pectin lyase-like"/>
    <property type="match status" value="2"/>
</dbReference>
<dbReference type="OMA" id="INFMESC"/>
<evidence type="ECO:0008006" key="11">
    <source>
        <dbReference type="Google" id="ProtNLM"/>
    </source>
</evidence>
<feature type="chain" id="PRO_5003042519" description="Polymorphic outer membrane protein" evidence="8">
    <location>
        <begin position="22"/>
        <end position="560"/>
    </location>
</feature>
<evidence type="ECO:0000256" key="3">
    <source>
        <dbReference type="ARBA" id="ARBA00004613"/>
    </source>
</evidence>
<evidence type="ECO:0000313" key="9">
    <source>
        <dbReference type="EMBL" id="EFA75109.1"/>
    </source>
</evidence>
<evidence type="ECO:0000313" key="10">
    <source>
        <dbReference type="Proteomes" id="UP000001396"/>
    </source>
</evidence>
<evidence type="ECO:0000256" key="5">
    <source>
        <dbReference type="ARBA" id="ARBA00022729"/>
    </source>
</evidence>
<gene>
    <name evidence="9" type="ORF">PPL_11183</name>
</gene>
<keyword evidence="10" id="KW-1185">Reference proteome</keyword>
<protein>
    <recommendedName>
        <fullName evidence="11">Polymorphic outer membrane protein</fullName>
    </recommendedName>
</protein>
<dbReference type="PANTHER" id="PTHR11319">
    <property type="entry name" value="G PROTEIN-COUPLED RECEPTOR-RELATED"/>
    <property type="match status" value="1"/>
</dbReference>
<keyword evidence="7" id="KW-0998">Cell outer membrane</keyword>
<dbReference type="InterPro" id="IPR003368">
    <property type="entry name" value="POMP_repeat"/>
</dbReference>
<accession>D3BTS3</accession>
<dbReference type="AlphaFoldDB" id="D3BTS3"/>
<dbReference type="Proteomes" id="UP000001396">
    <property type="component" value="Unassembled WGS sequence"/>
</dbReference>
<evidence type="ECO:0000256" key="7">
    <source>
        <dbReference type="ARBA" id="ARBA00023237"/>
    </source>
</evidence>
<evidence type="ECO:0000256" key="6">
    <source>
        <dbReference type="ARBA" id="ARBA00023136"/>
    </source>
</evidence>
<evidence type="ECO:0000256" key="8">
    <source>
        <dbReference type="SAM" id="SignalP"/>
    </source>
</evidence>
<evidence type="ECO:0000256" key="2">
    <source>
        <dbReference type="ARBA" id="ARBA00004442"/>
    </source>
</evidence>
<dbReference type="InterPro" id="IPR011050">
    <property type="entry name" value="Pectin_lyase_fold/virulence"/>
</dbReference>
<dbReference type="GO" id="GO:0005576">
    <property type="term" value="C:extracellular region"/>
    <property type="evidence" value="ECO:0007669"/>
    <property type="project" value="UniProtKB-SubCell"/>
</dbReference>
<proteinExistence type="predicted"/>
<organism evidence="9 10">
    <name type="scientific">Heterostelium pallidum (strain ATCC 26659 / Pp 5 / PN500)</name>
    <name type="common">Cellular slime mold</name>
    <name type="synonym">Polysphondylium pallidum</name>
    <dbReference type="NCBI Taxonomy" id="670386"/>
    <lineage>
        <taxon>Eukaryota</taxon>
        <taxon>Amoebozoa</taxon>
        <taxon>Evosea</taxon>
        <taxon>Eumycetozoa</taxon>
        <taxon>Dictyostelia</taxon>
        <taxon>Acytosteliales</taxon>
        <taxon>Acytosteliaceae</taxon>
        <taxon>Heterostelium</taxon>
    </lineage>
</organism>
<dbReference type="Pfam" id="PF02415">
    <property type="entry name" value="Chlam_PMP"/>
    <property type="match status" value="1"/>
</dbReference>
<dbReference type="InParanoid" id="D3BTS3"/>
<reference evidence="9 10" key="1">
    <citation type="journal article" date="2011" name="Genome Res.">
        <title>Phylogeny-wide analysis of social amoeba genomes highlights ancient origins for complex intercellular communication.</title>
        <authorList>
            <person name="Heidel A.J."/>
            <person name="Lawal H.M."/>
            <person name="Felder M."/>
            <person name="Schilde C."/>
            <person name="Helps N.R."/>
            <person name="Tunggal B."/>
            <person name="Rivero F."/>
            <person name="John U."/>
            <person name="Schleicher M."/>
            <person name="Eichinger L."/>
            <person name="Platzer M."/>
            <person name="Noegel A.A."/>
            <person name="Schaap P."/>
            <person name="Gloeckner G."/>
        </authorList>
    </citation>
    <scope>NUCLEOTIDE SEQUENCE [LARGE SCALE GENOMIC DNA]</scope>
    <source>
        <strain evidence="10">ATCC 26659 / Pp 5 / PN500</strain>
    </source>
</reference>
<feature type="signal peptide" evidence="8">
    <location>
        <begin position="1"/>
        <end position="21"/>
    </location>
</feature>
<keyword evidence="6" id="KW-0472">Membrane</keyword>
<dbReference type="RefSeq" id="XP_020427243.1">
    <property type="nucleotide sequence ID" value="XM_020581940.1"/>
</dbReference>
<dbReference type="PANTHER" id="PTHR11319:SF35">
    <property type="entry name" value="OUTER MEMBRANE PROTEIN PMPC-RELATED"/>
    <property type="match status" value="1"/>
</dbReference>
<sequence length="560" mass="59776">MFKQIFLLSIILLISFSNANSLDYPFGNSQSESEPSYLGCIVAKSNEKCEPSTPGVSECPSVSDCLLYLLDQKVSDVNVIMIPAGIYEGSACPGLVPFFNLTGEVIFTSIYGVAIFNCGLNPFIQLSLHKESSNPTITFNDLVLSGGSDQSGGCILIESFIDEKDTSIYLNNVSIGLNGCIADNYGGLLYTNYANVVVNNSIITNSHASIGGVISAAESDIYLVNSKFYNNNATISHGGVVTAKNIYVSNSIFEDNIAQTGGVFYATGAVEISDSSFKNNNAAKIGSGGVVYTYGRVSVVNSIFEQNSAGSGGCIFGFNINVVDSVFDSNQAYANYEQGLGGAINNYGELAISNSSFTNNFASASGGAVFSTFSNVTIVDSLFDQNNVMISGGALFFENSERGGYITIQNSSISFNQAPLYGGAICLKKDSSLPFNLDFSGSMFDSNTASYAGGIYFSQPPNTFKGGIFVGSKSTESGSGTFLSSSLDSINIANFTNINLPYYNVPIFDEEPFVYWKAYGVKGTCKNGYATIDKNVLIVKEKDLHSLLYYYSFIVTINLS</sequence>
<name>D3BTS3_HETP5</name>
<comment type="subcellular location">
    <subcellularLocation>
        <location evidence="1">Cell envelope</location>
    </subcellularLocation>
    <subcellularLocation>
        <location evidence="2">Cell outer membrane</location>
    </subcellularLocation>
    <subcellularLocation>
        <location evidence="3">Secreted</location>
    </subcellularLocation>
</comment>
<comment type="caution">
    <text evidence="9">The sequence shown here is derived from an EMBL/GenBank/DDBJ whole genome shotgun (WGS) entry which is preliminary data.</text>
</comment>
<evidence type="ECO:0000256" key="1">
    <source>
        <dbReference type="ARBA" id="ARBA00004196"/>
    </source>
</evidence>
<dbReference type="EMBL" id="ADBJ01000056">
    <property type="protein sequence ID" value="EFA75109.1"/>
    <property type="molecule type" value="Genomic_DNA"/>
</dbReference>
<keyword evidence="4" id="KW-0964">Secreted</keyword>
<evidence type="ECO:0000256" key="4">
    <source>
        <dbReference type="ARBA" id="ARBA00022525"/>
    </source>
</evidence>
<dbReference type="GeneID" id="31366651"/>
<keyword evidence="5 8" id="KW-0732">Signal</keyword>